<sequence>MRRFHEEMPLRKKLWRAKIHNHLEDLATEGWGQCTNNCQQIVRASLWPRWTLTSMPFGSGHCPTSDCEVPSSGSLLLVSSKDCGSKGMAFCLMGTVKYLLRLRRNIYWSYTESSAAKTERGVTTEASELSDMQGQLPPDSGL</sequence>
<gene>
    <name evidence="2" type="ORF">PanWU01x14_175290</name>
</gene>
<evidence type="ECO:0000313" key="3">
    <source>
        <dbReference type="Proteomes" id="UP000237105"/>
    </source>
</evidence>
<dbReference type="AlphaFoldDB" id="A0A2P5C8E4"/>
<protein>
    <submittedName>
        <fullName evidence="2">Uncharacterized protein</fullName>
    </submittedName>
</protein>
<feature type="compositionally biased region" description="Polar residues" evidence="1">
    <location>
        <begin position="124"/>
        <end position="133"/>
    </location>
</feature>
<keyword evidence="3" id="KW-1185">Reference proteome</keyword>
<evidence type="ECO:0000313" key="2">
    <source>
        <dbReference type="EMBL" id="PON57265.1"/>
    </source>
</evidence>
<evidence type="ECO:0000256" key="1">
    <source>
        <dbReference type="SAM" id="MobiDB-lite"/>
    </source>
</evidence>
<comment type="caution">
    <text evidence="2">The sequence shown here is derived from an EMBL/GenBank/DDBJ whole genome shotgun (WGS) entry which is preliminary data.</text>
</comment>
<reference evidence="3" key="1">
    <citation type="submission" date="2016-06" db="EMBL/GenBank/DDBJ databases">
        <title>Parallel loss of symbiosis genes in relatives of nitrogen-fixing non-legume Parasponia.</title>
        <authorList>
            <person name="Van Velzen R."/>
            <person name="Holmer R."/>
            <person name="Bu F."/>
            <person name="Rutten L."/>
            <person name="Van Zeijl A."/>
            <person name="Liu W."/>
            <person name="Santuari L."/>
            <person name="Cao Q."/>
            <person name="Sharma T."/>
            <person name="Shen D."/>
            <person name="Roswanjaya Y."/>
            <person name="Wardhani T."/>
            <person name="Kalhor M.S."/>
            <person name="Jansen J."/>
            <person name="Van den Hoogen J."/>
            <person name="Gungor B."/>
            <person name="Hartog M."/>
            <person name="Hontelez J."/>
            <person name="Verver J."/>
            <person name="Yang W.-C."/>
            <person name="Schijlen E."/>
            <person name="Repin R."/>
            <person name="Schilthuizen M."/>
            <person name="Schranz E."/>
            <person name="Heidstra R."/>
            <person name="Miyata K."/>
            <person name="Fedorova E."/>
            <person name="Kohlen W."/>
            <person name="Bisseling T."/>
            <person name="Smit S."/>
            <person name="Geurts R."/>
        </authorList>
    </citation>
    <scope>NUCLEOTIDE SEQUENCE [LARGE SCALE GENOMIC DNA]</scope>
    <source>
        <strain evidence="3">cv. WU1-14</strain>
    </source>
</reference>
<proteinExistence type="predicted"/>
<organism evidence="2 3">
    <name type="scientific">Parasponia andersonii</name>
    <name type="common">Sponia andersonii</name>
    <dbReference type="NCBI Taxonomy" id="3476"/>
    <lineage>
        <taxon>Eukaryota</taxon>
        <taxon>Viridiplantae</taxon>
        <taxon>Streptophyta</taxon>
        <taxon>Embryophyta</taxon>
        <taxon>Tracheophyta</taxon>
        <taxon>Spermatophyta</taxon>
        <taxon>Magnoliopsida</taxon>
        <taxon>eudicotyledons</taxon>
        <taxon>Gunneridae</taxon>
        <taxon>Pentapetalae</taxon>
        <taxon>rosids</taxon>
        <taxon>fabids</taxon>
        <taxon>Rosales</taxon>
        <taxon>Cannabaceae</taxon>
        <taxon>Parasponia</taxon>
    </lineage>
</organism>
<name>A0A2P5C8E4_PARAD</name>
<dbReference type="OrthoDB" id="10403155at2759"/>
<feature type="region of interest" description="Disordered" evidence="1">
    <location>
        <begin position="119"/>
        <end position="142"/>
    </location>
</feature>
<dbReference type="EMBL" id="JXTB01000161">
    <property type="protein sequence ID" value="PON57265.1"/>
    <property type="molecule type" value="Genomic_DNA"/>
</dbReference>
<dbReference type="Proteomes" id="UP000237105">
    <property type="component" value="Unassembled WGS sequence"/>
</dbReference>
<accession>A0A2P5C8E4</accession>